<comment type="caution">
    <text evidence="1">The sequence shown here is derived from an EMBL/GenBank/DDBJ whole genome shotgun (WGS) entry which is preliminary data.</text>
</comment>
<dbReference type="AlphaFoldDB" id="A0A024QE41"/>
<dbReference type="eggNOG" id="COG1708">
    <property type="taxonomic scope" value="Bacteria"/>
</dbReference>
<gene>
    <name evidence="1" type="ORF">BN990_02796</name>
</gene>
<dbReference type="RefSeq" id="WP_021291927.1">
    <property type="nucleotide sequence ID" value="NZ_BNER01000004.1"/>
</dbReference>
<reference evidence="2" key="2">
    <citation type="submission" date="2014-05" db="EMBL/GenBank/DDBJ databases">
        <title>Draft genome sequence of Virgibacillus massiliensis Vm-5.</title>
        <authorList>
            <person name="Khelaifia S."/>
            <person name="Croce O."/>
            <person name="Lagier J.C."/>
            <person name="Raoult D."/>
        </authorList>
    </citation>
    <scope>NUCLEOTIDE SEQUENCE [LARGE SCALE GENOMIC DNA]</scope>
    <source>
        <strain evidence="2">Vm-5</strain>
    </source>
</reference>
<evidence type="ECO:0008006" key="3">
    <source>
        <dbReference type="Google" id="ProtNLM"/>
    </source>
</evidence>
<dbReference type="CDD" id="cd05403">
    <property type="entry name" value="NT_KNTase_like"/>
    <property type="match status" value="1"/>
</dbReference>
<proteinExistence type="predicted"/>
<dbReference type="InterPro" id="IPR043519">
    <property type="entry name" value="NT_sf"/>
</dbReference>
<reference evidence="1 2" key="1">
    <citation type="submission" date="2014-03" db="EMBL/GenBank/DDBJ databases">
        <authorList>
            <person name="Urmite Genomes U."/>
        </authorList>
    </citation>
    <scope>NUCLEOTIDE SEQUENCE [LARGE SCALE GENOMIC DNA]</scope>
    <source>
        <strain evidence="1 2">Vm-5</strain>
    </source>
</reference>
<evidence type="ECO:0000313" key="2">
    <source>
        <dbReference type="Proteomes" id="UP000028875"/>
    </source>
</evidence>
<organism evidence="1 2">
    <name type="scientific">Virgibacillus massiliensis</name>
    <dbReference type="NCBI Taxonomy" id="1462526"/>
    <lineage>
        <taxon>Bacteria</taxon>
        <taxon>Bacillati</taxon>
        <taxon>Bacillota</taxon>
        <taxon>Bacilli</taxon>
        <taxon>Bacillales</taxon>
        <taxon>Bacillaceae</taxon>
        <taxon>Virgibacillus</taxon>
    </lineage>
</organism>
<name>A0A024QE41_9BACI</name>
<dbReference type="STRING" id="1462526.BN990_02796"/>
<evidence type="ECO:0000313" key="1">
    <source>
        <dbReference type="EMBL" id="CDQ40472.1"/>
    </source>
</evidence>
<dbReference type="SUPFAM" id="SSF81301">
    <property type="entry name" value="Nucleotidyltransferase"/>
    <property type="match status" value="1"/>
</dbReference>
<accession>A0A024QE41</accession>
<protein>
    <recommendedName>
        <fullName evidence="3">Nucleotidyltransferase domain protein</fullName>
    </recommendedName>
</protein>
<keyword evidence="2" id="KW-1185">Reference proteome</keyword>
<dbReference type="EMBL" id="CCDP010000002">
    <property type="protein sequence ID" value="CDQ40472.1"/>
    <property type="molecule type" value="Genomic_DNA"/>
</dbReference>
<dbReference type="Gene3D" id="3.30.460.10">
    <property type="entry name" value="Beta Polymerase, domain 2"/>
    <property type="match status" value="1"/>
</dbReference>
<sequence>MTSFPAIKAAKQFIRNEFSTCDAALLAGSTARGEGTETSVLDLVVFDRTVRLAYRESVKAINWPIEVFVHNLCSYKNFFKKDCDRAKPSLLRMVVEGIALQDNGIIHSIRRKRLSF</sequence>
<dbReference type="Proteomes" id="UP000028875">
    <property type="component" value="Unassembled WGS sequence"/>
</dbReference>